<dbReference type="GeneID" id="28995634"/>
<gene>
    <name evidence="5" type="ORF">PHYBLDRAFT_163081</name>
</gene>
<dbReference type="SUPFAM" id="SSF81296">
    <property type="entry name" value="E set domains"/>
    <property type="match status" value="1"/>
</dbReference>
<evidence type="ECO:0000313" key="5">
    <source>
        <dbReference type="EMBL" id="OAD80031.1"/>
    </source>
</evidence>
<dbReference type="InParanoid" id="A0A167QPT3"/>
<protein>
    <recommendedName>
        <fullName evidence="1">Phosphatidylglycerol/phosphatidylinositol transfer protein</fullName>
    </recommendedName>
</protein>
<dbReference type="VEuPathDB" id="FungiDB:PHYBLDRAFT_163081"/>
<feature type="signal peptide" evidence="3">
    <location>
        <begin position="1"/>
        <end position="21"/>
    </location>
</feature>
<dbReference type="STRING" id="763407.A0A167QPT3"/>
<dbReference type="InterPro" id="IPR014756">
    <property type="entry name" value="Ig_E-set"/>
</dbReference>
<accession>A0A167QPT3</accession>
<name>A0A167QPT3_PHYB8</name>
<dbReference type="InterPro" id="IPR003172">
    <property type="entry name" value="ML_dom"/>
</dbReference>
<dbReference type="InterPro" id="IPR036846">
    <property type="entry name" value="GM2-AP_sf"/>
</dbReference>
<feature type="domain" description="MD-2-related lipid-recognition" evidence="4">
    <location>
        <begin position="30"/>
        <end position="155"/>
    </location>
</feature>
<feature type="chain" id="PRO_5007891625" description="Phosphatidylglycerol/phosphatidylinositol transfer protein" evidence="3">
    <location>
        <begin position="22"/>
        <end position="163"/>
    </location>
</feature>
<evidence type="ECO:0000256" key="1">
    <source>
        <dbReference type="ARBA" id="ARBA00016056"/>
    </source>
</evidence>
<evidence type="ECO:0000259" key="4">
    <source>
        <dbReference type="SMART" id="SM00737"/>
    </source>
</evidence>
<reference evidence="6" key="1">
    <citation type="submission" date="2015-06" db="EMBL/GenBank/DDBJ databases">
        <title>Expansion of signal transduction pathways in fungi by whole-genome duplication.</title>
        <authorList>
            <consortium name="DOE Joint Genome Institute"/>
            <person name="Corrochano L.M."/>
            <person name="Kuo A."/>
            <person name="Marcet-Houben M."/>
            <person name="Polaino S."/>
            <person name="Salamov A."/>
            <person name="Villalobos J.M."/>
            <person name="Alvarez M.I."/>
            <person name="Avalos J."/>
            <person name="Benito E.P."/>
            <person name="Benoit I."/>
            <person name="Burger G."/>
            <person name="Camino L.P."/>
            <person name="Canovas D."/>
            <person name="Cerda-Olmedo E."/>
            <person name="Cheng J.-F."/>
            <person name="Dominguez A."/>
            <person name="Elias M."/>
            <person name="Eslava A.P."/>
            <person name="Glaser F."/>
            <person name="Grimwood J."/>
            <person name="Gutierrez G."/>
            <person name="Heitman J."/>
            <person name="Henrissat B."/>
            <person name="Iturriaga E.A."/>
            <person name="Lang B.F."/>
            <person name="Lavin J.L."/>
            <person name="Lee S."/>
            <person name="Li W."/>
            <person name="Lindquist E."/>
            <person name="Lopez-Garcia S."/>
            <person name="Luque E.M."/>
            <person name="Marcos A.T."/>
            <person name="Martin J."/>
            <person name="McCluskey K."/>
            <person name="Medina H.R."/>
            <person name="Miralles-Duran A."/>
            <person name="Miyazaki A."/>
            <person name="Munoz-Torres E."/>
            <person name="Oguiza J.A."/>
            <person name="Ohm R."/>
            <person name="Olmedo M."/>
            <person name="Orejas M."/>
            <person name="Ortiz-Castellanos L."/>
            <person name="Pisabarro A.G."/>
            <person name="Rodriguez-Romero J."/>
            <person name="Ruiz-Herrera J."/>
            <person name="Ruiz-Vazquez R."/>
            <person name="Sanz C."/>
            <person name="Schackwitz W."/>
            <person name="Schmutz J."/>
            <person name="Shahriari M."/>
            <person name="Shelest E."/>
            <person name="Silva-Franco F."/>
            <person name="Soanes D."/>
            <person name="Syed K."/>
            <person name="Tagua V.G."/>
            <person name="Talbot N.J."/>
            <person name="Thon M."/>
            <person name="De vries R.P."/>
            <person name="Wiebenga A."/>
            <person name="Yadav J.S."/>
            <person name="Braun E.L."/>
            <person name="Baker S."/>
            <person name="Garre V."/>
            <person name="Horwitz B."/>
            <person name="Torres-Martinez S."/>
            <person name="Idnurm A."/>
            <person name="Herrera-Estrella A."/>
            <person name="Gabaldon T."/>
            <person name="Grigoriev I.V."/>
        </authorList>
    </citation>
    <scope>NUCLEOTIDE SEQUENCE [LARGE SCALE GENOMIC DNA]</scope>
    <source>
        <strain evidence="6">NRRL 1555(-)</strain>
    </source>
</reference>
<dbReference type="AlphaFoldDB" id="A0A167QPT3"/>
<proteinExistence type="predicted"/>
<evidence type="ECO:0000256" key="2">
    <source>
        <dbReference type="ARBA" id="ARBA00022729"/>
    </source>
</evidence>
<dbReference type="OrthoDB" id="6409159at2759"/>
<keyword evidence="2 3" id="KW-0732">Signal</keyword>
<evidence type="ECO:0000313" key="6">
    <source>
        <dbReference type="Proteomes" id="UP000077315"/>
    </source>
</evidence>
<dbReference type="EMBL" id="KV440972">
    <property type="protein sequence ID" value="OAD80031.1"/>
    <property type="molecule type" value="Genomic_DNA"/>
</dbReference>
<dbReference type="Gene3D" id="2.70.220.10">
    <property type="entry name" value="Ganglioside GM2 activator"/>
    <property type="match status" value="1"/>
</dbReference>
<evidence type="ECO:0000256" key="3">
    <source>
        <dbReference type="SAM" id="SignalP"/>
    </source>
</evidence>
<dbReference type="Proteomes" id="UP000077315">
    <property type="component" value="Unassembled WGS sequence"/>
</dbReference>
<dbReference type="RefSeq" id="XP_018298071.1">
    <property type="nucleotide sequence ID" value="XM_018434728.1"/>
</dbReference>
<organism evidence="5 6">
    <name type="scientific">Phycomyces blakesleeanus (strain ATCC 8743b / DSM 1359 / FGSC 10004 / NBRC 33097 / NRRL 1555)</name>
    <dbReference type="NCBI Taxonomy" id="763407"/>
    <lineage>
        <taxon>Eukaryota</taxon>
        <taxon>Fungi</taxon>
        <taxon>Fungi incertae sedis</taxon>
        <taxon>Mucoromycota</taxon>
        <taxon>Mucoromycotina</taxon>
        <taxon>Mucoromycetes</taxon>
        <taxon>Mucorales</taxon>
        <taxon>Phycomycetaceae</taxon>
        <taxon>Phycomyces</taxon>
    </lineage>
</organism>
<dbReference type="SMART" id="SM00737">
    <property type="entry name" value="ML"/>
    <property type="match status" value="1"/>
</dbReference>
<keyword evidence="6" id="KW-1185">Reference proteome</keyword>
<dbReference type="Pfam" id="PF02221">
    <property type="entry name" value="E1_DerP2_DerF2"/>
    <property type="match status" value="1"/>
</dbReference>
<sequence>MKFSSYLFLATALSLICGSNGQGPNGELQLTPCQESKGKIMVNRLTFDPNPPTIGKPVLLNFNGTFAEDFPLGMKVNLEFSKDGQVLFRQEKDFCQMVESLSLLKSSILCPLVTGTHNILAKMNVPGFIPSSLYGVNVKITKPDNDEVICLEGTTHLQQPLKA</sequence>